<evidence type="ECO:0000259" key="1">
    <source>
        <dbReference type="SMART" id="SM00507"/>
    </source>
</evidence>
<dbReference type="SMART" id="SM00507">
    <property type="entry name" value="HNHc"/>
    <property type="match status" value="1"/>
</dbReference>
<keyword evidence="2" id="KW-0255">Endonuclease</keyword>
<accession>A0ABT6QUX1</accession>
<sequence>MSMEAMIWALAQQSLEPVDKFVLLCMCDGAQENCATVADASIARYTNLPECEVPHVIDRLVRLGFVLRHSLGKYILAMHVAAPIARTYRKKVIGSRLRLTVFERDGYACLRCKSQKNLRADHVLAESEGGEAVLENLQTLCATCNSWKGTKTIDFRGLPRASA</sequence>
<dbReference type="PANTHER" id="PTHR33877">
    <property type="entry name" value="SLL1193 PROTEIN"/>
    <property type="match status" value="1"/>
</dbReference>
<dbReference type="InterPro" id="IPR052892">
    <property type="entry name" value="NA-targeting_endonuclease"/>
</dbReference>
<dbReference type="CDD" id="cd00085">
    <property type="entry name" value="HNHc"/>
    <property type="match status" value="1"/>
</dbReference>
<comment type="caution">
    <text evidence="2">The sequence shown here is derived from an EMBL/GenBank/DDBJ whole genome shotgun (WGS) entry which is preliminary data.</text>
</comment>
<evidence type="ECO:0000313" key="3">
    <source>
        <dbReference type="Proteomes" id="UP001159100"/>
    </source>
</evidence>
<dbReference type="EMBL" id="JARBWL010000002">
    <property type="protein sequence ID" value="MDI2594089.1"/>
    <property type="molecule type" value="Genomic_DNA"/>
</dbReference>
<name>A0ABT6QUX1_9PSED</name>
<keyword evidence="2" id="KW-0378">Hydrolase</keyword>
<dbReference type="RefSeq" id="WP_282316728.1">
    <property type="nucleotide sequence ID" value="NZ_JARBWL010000002.1"/>
</dbReference>
<dbReference type="Gene3D" id="1.10.30.50">
    <property type="match status" value="1"/>
</dbReference>
<dbReference type="InterPro" id="IPR003615">
    <property type="entry name" value="HNH_nuc"/>
</dbReference>
<dbReference type="Pfam" id="PF14279">
    <property type="entry name" value="HNH_5"/>
    <property type="match status" value="1"/>
</dbReference>
<dbReference type="Proteomes" id="UP001159100">
    <property type="component" value="Unassembled WGS sequence"/>
</dbReference>
<keyword evidence="2" id="KW-0540">Nuclease</keyword>
<protein>
    <submittedName>
        <fullName evidence="2">HNH endonuclease</fullName>
    </submittedName>
</protein>
<proteinExistence type="predicted"/>
<feature type="domain" description="HNH nuclease" evidence="1">
    <location>
        <begin position="96"/>
        <end position="146"/>
    </location>
</feature>
<dbReference type="GO" id="GO:0004519">
    <property type="term" value="F:endonuclease activity"/>
    <property type="evidence" value="ECO:0007669"/>
    <property type="project" value="UniProtKB-KW"/>
</dbReference>
<dbReference type="PANTHER" id="PTHR33877:SF2">
    <property type="entry name" value="OS07G0170200 PROTEIN"/>
    <property type="match status" value="1"/>
</dbReference>
<reference evidence="2 3" key="1">
    <citation type="submission" date="2023-02" db="EMBL/GenBank/DDBJ databases">
        <title>Pseudomonas chrutzelriedensis sp. nov., a potently antifungal strain isolated from moss.</title>
        <authorList>
            <person name="Schnyder A."/>
            <person name="Kalawong R."/>
            <person name="Eberl L."/>
            <person name="Agnoli K."/>
        </authorList>
    </citation>
    <scope>NUCLEOTIDE SEQUENCE [LARGE SCALE GENOMIC DNA]</scope>
    <source>
        <strain evidence="2 3">681</strain>
    </source>
</reference>
<dbReference type="InterPro" id="IPR029471">
    <property type="entry name" value="HNH_5"/>
</dbReference>
<organism evidence="2 3">
    <name type="scientific">Pseudomonas fungipugnans</name>
    <dbReference type="NCBI Taxonomy" id="3024217"/>
    <lineage>
        <taxon>Bacteria</taxon>
        <taxon>Pseudomonadati</taxon>
        <taxon>Pseudomonadota</taxon>
        <taxon>Gammaproteobacteria</taxon>
        <taxon>Pseudomonadales</taxon>
        <taxon>Pseudomonadaceae</taxon>
        <taxon>Pseudomonas</taxon>
    </lineage>
</organism>
<evidence type="ECO:0000313" key="2">
    <source>
        <dbReference type="EMBL" id="MDI2594089.1"/>
    </source>
</evidence>
<keyword evidence="3" id="KW-1185">Reference proteome</keyword>
<gene>
    <name evidence="2" type="ORF">POF45_22040</name>
</gene>